<dbReference type="Proteomes" id="UP000288716">
    <property type="component" value="Unassembled WGS sequence"/>
</dbReference>
<feature type="active site" evidence="8">
    <location>
        <position position="32"/>
    </location>
</feature>
<feature type="site" description="Interacts with free ubiquitin" evidence="9">
    <location>
        <position position="212"/>
    </location>
</feature>
<dbReference type="GO" id="GO:0043130">
    <property type="term" value="F:ubiquitin binding"/>
    <property type="evidence" value="ECO:0007669"/>
    <property type="project" value="TreeGrafter"/>
</dbReference>
<dbReference type="GO" id="GO:0004843">
    <property type="term" value="F:cysteine-type deubiquitinase activity"/>
    <property type="evidence" value="ECO:0007669"/>
    <property type="project" value="UniProtKB-EC"/>
</dbReference>
<feature type="site" description="Interacts with free ubiquitin" evidence="9">
    <location>
        <position position="183"/>
    </location>
</feature>
<feature type="site" description="Interacts with free ubiquitin" evidence="9">
    <location>
        <position position="181"/>
    </location>
</feature>
<evidence type="ECO:0000256" key="4">
    <source>
        <dbReference type="ARBA" id="ARBA00022670"/>
    </source>
</evidence>
<evidence type="ECO:0000256" key="7">
    <source>
        <dbReference type="ARBA" id="ARBA00022807"/>
    </source>
</evidence>
<keyword evidence="4" id="KW-0645">Protease</keyword>
<dbReference type="SUPFAM" id="SSF54001">
    <property type="entry name" value="Cysteine proteinases"/>
    <property type="match status" value="1"/>
</dbReference>
<evidence type="ECO:0000259" key="10">
    <source>
        <dbReference type="PROSITE" id="PS50802"/>
    </source>
</evidence>
<organism evidence="11 12">
    <name type="scientific">Leptotrombidium deliense</name>
    <dbReference type="NCBI Taxonomy" id="299467"/>
    <lineage>
        <taxon>Eukaryota</taxon>
        <taxon>Metazoa</taxon>
        <taxon>Ecdysozoa</taxon>
        <taxon>Arthropoda</taxon>
        <taxon>Chelicerata</taxon>
        <taxon>Arachnida</taxon>
        <taxon>Acari</taxon>
        <taxon>Acariformes</taxon>
        <taxon>Trombidiformes</taxon>
        <taxon>Prostigmata</taxon>
        <taxon>Anystina</taxon>
        <taxon>Parasitengona</taxon>
        <taxon>Trombiculoidea</taxon>
        <taxon>Trombiculidae</taxon>
        <taxon>Leptotrombidium</taxon>
    </lineage>
</organism>
<dbReference type="PROSITE" id="PS50802">
    <property type="entry name" value="OTU"/>
    <property type="match status" value="1"/>
</dbReference>
<dbReference type="Gene3D" id="1.20.1300.20">
    <property type="entry name" value="Peptidase C65 Otubain, subdomain 2"/>
    <property type="match status" value="1"/>
</dbReference>
<accession>A0A443SNE8</accession>
<feature type="active site" evidence="8">
    <location>
        <position position="211"/>
    </location>
</feature>
<keyword evidence="12" id="KW-1185">Reference proteome</keyword>
<dbReference type="FunFam" id="1.20.1300.20:FF:000001">
    <property type="entry name" value="Ubiquitin thioesterase OTUB1"/>
    <property type="match status" value="1"/>
</dbReference>
<evidence type="ECO:0000313" key="11">
    <source>
        <dbReference type="EMBL" id="RWS29046.1"/>
    </source>
</evidence>
<feature type="non-terminal residue" evidence="11">
    <location>
        <position position="223"/>
    </location>
</feature>
<evidence type="ECO:0000256" key="2">
    <source>
        <dbReference type="ARBA" id="ARBA00006579"/>
    </source>
</evidence>
<evidence type="ECO:0000256" key="3">
    <source>
        <dbReference type="ARBA" id="ARBA00012759"/>
    </source>
</evidence>
<dbReference type="GO" id="GO:0071108">
    <property type="term" value="P:protein K48-linked deubiquitination"/>
    <property type="evidence" value="ECO:0007669"/>
    <property type="project" value="TreeGrafter"/>
</dbReference>
<dbReference type="CDD" id="cd22763">
    <property type="entry name" value="OTUB1"/>
    <property type="match status" value="1"/>
</dbReference>
<dbReference type="GO" id="GO:0005634">
    <property type="term" value="C:nucleus"/>
    <property type="evidence" value="ECO:0007669"/>
    <property type="project" value="TreeGrafter"/>
</dbReference>
<dbReference type="InterPro" id="IPR019400">
    <property type="entry name" value="Peptidase_C65_otubain"/>
</dbReference>
<protein>
    <recommendedName>
        <fullName evidence="3">ubiquitinyl hydrolase 1</fullName>
        <ecNumber evidence="3">3.4.19.12</ecNumber>
    </recommendedName>
</protein>
<dbReference type="EC" id="3.4.19.12" evidence="3"/>
<dbReference type="InterPro" id="IPR038765">
    <property type="entry name" value="Papain-like_cys_pep_sf"/>
</dbReference>
<dbReference type="Gene3D" id="3.30.200.60">
    <property type="entry name" value="Peptidase C65 Otubain, subdomain 1"/>
    <property type="match status" value="1"/>
</dbReference>
<dbReference type="InterPro" id="IPR042467">
    <property type="entry name" value="Peptidase_C65_otubain_sub2"/>
</dbReference>
<dbReference type="OrthoDB" id="18915at2759"/>
<evidence type="ECO:0000256" key="6">
    <source>
        <dbReference type="ARBA" id="ARBA00022801"/>
    </source>
</evidence>
<dbReference type="STRING" id="299467.A0A443SNE8"/>
<reference evidence="11 12" key="1">
    <citation type="journal article" date="2018" name="Gigascience">
        <title>Genomes of trombidid mites reveal novel predicted allergens and laterally-transferred genes associated with secondary metabolism.</title>
        <authorList>
            <person name="Dong X."/>
            <person name="Chaisiri K."/>
            <person name="Xia D."/>
            <person name="Armstrong S.D."/>
            <person name="Fang Y."/>
            <person name="Donnelly M.J."/>
            <person name="Kadowaki T."/>
            <person name="McGarry J.W."/>
            <person name="Darby A.C."/>
            <person name="Makepeace B.L."/>
        </authorList>
    </citation>
    <scope>NUCLEOTIDE SEQUENCE [LARGE SCALE GENOMIC DNA]</scope>
    <source>
        <strain evidence="11">UoL-UT</strain>
    </source>
</reference>
<dbReference type="InterPro" id="IPR016615">
    <property type="entry name" value="Otubain"/>
</dbReference>
<dbReference type="AlphaFoldDB" id="A0A443SNE8"/>
<keyword evidence="6" id="KW-0378">Hydrolase</keyword>
<feature type="non-terminal residue" evidence="11">
    <location>
        <position position="1"/>
    </location>
</feature>
<dbReference type="InterPro" id="IPR003323">
    <property type="entry name" value="OTU_dom"/>
</dbReference>
<dbReference type="VEuPathDB" id="VectorBase:LDEU002997"/>
<comment type="caution">
    <text evidence="11">The sequence shown here is derived from an EMBL/GenBank/DDBJ whole genome shotgun (WGS) entry which is preliminary data.</text>
</comment>
<evidence type="ECO:0000256" key="8">
    <source>
        <dbReference type="PIRSR" id="PIRSR013503-1"/>
    </source>
</evidence>
<evidence type="ECO:0000256" key="5">
    <source>
        <dbReference type="ARBA" id="ARBA00022786"/>
    </source>
</evidence>
<dbReference type="PANTHER" id="PTHR12931:SF15">
    <property type="entry name" value="UBIQUITIN THIOESTERASE OTUBAIN-LIKE"/>
    <property type="match status" value="1"/>
</dbReference>
<dbReference type="InterPro" id="IPR042468">
    <property type="entry name" value="Peptidase_C65_otubain_sub1"/>
</dbReference>
<dbReference type="GO" id="GO:0006508">
    <property type="term" value="P:proteolysis"/>
    <property type="evidence" value="ECO:0007669"/>
    <property type="project" value="UniProtKB-KW"/>
</dbReference>
<dbReference type="PIRSF" id="PIRSF013503">
    <property type="entry name" value="Ubiquitin_thioesterase_Otubain"/>
    <property type="match status" value="1"/>
</dbReference>
<keyword evidence="7" id="KW-0788">Thiol protease</keyword>
<gene>
    <name evidence="11" type="ORF">B4U80_03950</name>
</gene>
<feature type="site" description="Interacts with free ubiquitin" evidence="9">
    <location>
        <position position="207"/>
    </location>
</feature>
<dbReference type="EMBL" id="NCKV01001094">
    <property type="protein sequence ID" value="RWS29046.1"/>
    <property type="molecule type" value="Genomic_DNA"/>
</dbReference>
<feature type="active site" description="Nucleophile" evidence="8">
    <location>
        <position position="35"/>
    </location>
</feature>
<sequence length="223" mass="25750">VAAEYPAEDNAFQDKIKNLQQSYRWIRRTRPDGNCFFRAFTFAYFESLLNDNQELQRFIAVAEKSKQDLISLGFSSFTIEDFHDCLAGILNRINSHEIHTTDQLLSIFNDQGTSDYLVVFMRLVTSGHLQINAEFFANFIENCISMKEFCSHEVEPMYKESDHIHVTALTETTQVPVRINYLDRGQGSNVTVHNFPEGSTPRIHLLYKPGHYDILYTDNVHNG</sequence>
<evidence type="ECO:0000256" key="9">
    <source>
        <dbReference type="PIRSR" id="PIRSR013503-2"/>
    </source>
</evidence>
<evidence type="ECO:0000256" key="1">
    <source>
        <dbReference type="ARBA" id="ARBA00000707"/>
    </source>
</evidence>
<keyword evidence="5" id="KW-0833">Ubl conjugation pathway</keyword>
<dbReference type="Pfam" id="PF10275">
    <property type="entry name" value="Peptidase_C65"/>
    <property type="match status" value="1"/>
</dbReference>
<comment type="catalytic activity">
    <reaction evidence="1">
        <text>Thiol-dependent hydrolysis of ester, thioester, amide, peptide and isopeptide bonds formed by the C-terminal Gly of ubiquitin (a 76-residue protein attached to proteins as an intracellular targeting signal).</text>
        <dbReference type="EC" id="3.4.19.12"/>
    </reaction>
</comment>
<feature type="domain" description="OTU" evidence="10">
    <location>
        <begin position="24"/>
        <end position="218"/>
    </location>
</feature>
<name>A0A443SNE8_9ACAR</name>
<evidence type="ECO:0000313" key="12">
    <source>
        <dbReference type="Proteomes" id="UP000288716"/>
    </source>
</evidence>
<dbReference type="PANTHER" id="PTHR12931">
    <property type="entry name" value="UBIQUITIN THIOLESTERASE PROTEIN OTUB"/>
    <property type="match status" value="1"/>
</dbReference>
<comment type="similarity">
    <text evidence="2">Belongs to the peptidase C65 family.</text>
</comment>
<proteinExistence type="inferred from homology"/>